<evidence type="ECO:0000256" key="3">
    <source>
        <dbReference type="ARBA" id="ARBA00022634"/>
    </source>
</evidence>
<proteinExistence type="inferred from homology"/>
<comment type="similarity">
    <text evidence="1">Belongs to the ribonucleoside diphosphate reductase class-2 family.</text>
</comment>
<evidence type="ECO:0000256" key="2">
    <source>
        <dbReference type="ARBA" id="ARBA00012274"/>
    </source>
</evidence>
<dbReference type="NCBIfam" id="TIGR03905">
    <property type="entry name" value="TIGR03905_4_Cys"/>
    <property type="match status" value="1"/>
</dbReference>
<name>A0A975AI19_9FIRM</name>
<dbReference type="KEGG" id="alka:J0B03_00565"/>
<evidence type="ECO:0000259" key="6">
    <source>
        <dbReference type="Pfam" id="PF12637"/>
    </source>
</evidence>
<dbReference type="GO" id="GO:0000166">
    <property type="term" value="F:nucleotide binding"/>
    <property type="evidence" value="ECO:0007669"/>
    <property type="project" value="UniProtKB-KW"/>
</dbReference>
<feature type="domain" description="TSCPD" evidence="6">
    <location>
        <begin position="9"/>
        <end position="82"/>
    </location>
</feature>
<dbReference type="Pfam" id="PF12637">
    <property type="entry name" value="TSCPD"/>
    <property type="match status" value="1"/>
</dbReference>
<keyword evidence="3" id="KW-0237">DNA synthesis</keyword>
<dbReference type="GO" id="GO:0071897">
    <property type="term" value="P:DNA biosynthetic process"/>
    <property type="evidence" value="ECO:0007669"/>
    <property type="project" value="UniProtKB-KW"/>
</dbReference>
<comment type="catalytic activity">
    <reaction evidence="5">
        <text>a 2'-deoxyribonucleoside 5'-diphosphate + [thioredoxin]-disulfide + H2O = a ribonucleoside 5'-diphosphate + [thioredoxin]-dithiol</text>
        <dbReference type="Rhea" id="RHEA:23252"/>
        <dbReference type="Rhea" id="RHEA-COMP:10698"/>
        <dbReference type="Rhea" id="RHEA-COMP:10700"/>
        <dbReference type="ChEBI" id="CHEBI:15377"/>
        <dbReference type="ChEBI" id="CHEBI:29950"/>
        <dbReference type="ChEBI" id="CHEBI:50058"/>
        <dbReference type="ChEBI" id="CHEBI:57930"/>
        <dbReference type="ChEBI" id="CHEBI:73316"/>
        <dbReference type="EC" id="1.17.4.1"/>
    </reaction>
</comment>
<evidence type="ECO:0000256" key="5">
    <source>
        <dbReference type="ARBA" id="ARBA00047754"/>
    </source>
</evidence>
<organism evidence="7 8">
    <name type="scientific">Alkalibacter rhizosphaerae</name>
    <dbReference type="NCBI Taxonomy" id="2815577"/>
    <lineage>
        <taxon>Bacteria</taxon>
        <taxon>Bacillati</taxon>
        <taxon>Bacillota</taxon>
        <taxon>Clostridia</taxon>
        <taxon>Eubacteriales</taxon>
        <taxon>Eubacteriaceae</taxon>
        <taxon>Alkalibacter</taxon>
    </lineage>
</organism>
<evidence type="ECO:0000256" key="1">
    <source>
        <dbReference type="ARBA" id="ARBA00007405"/>
    </source>
</evidence>
<dbReference type="AlphaFoldDB" id="A0A975AI19"/>
<dbReference type="Proteomes" id="UP000663499">
    <property type="component" value="Chromosome"/>
</dbReference>
<gene>
    <name evidence="7" type="ORF">J0B03_00565</name>
</gene>
<keyword evidence="8" id="KW-1185">Reference proteome</keyword>
<accession>A0A975AI19</accession>
<evidence type="ECO:0000313" key="8">
    <source>
        <dbReference type="Proteomes" id="UP000663499"/>
    </source>
</evidence>
<dbReference type="RefSeq" id="WP_207299959.1">
    <property type="nucleotide sequence ID" value="NZ_CP071444.1"/>
</dbReference>
<evidence type="ECO:0000256" key="4">
    <source>
        <dbReference type="ARBA" id="ARBA00022741"/>
    </source>
</evidence>
<reference evidence="7" key="1">
    <citation type="submission" date="2021-03" db="EMBL/GenBank/DDBJ databases">
        <title>Alkalibacter marinus sp. nov., isolated from tidal flat sediment.</title>
        <authorList>
            <person name="Namirimu T."/>
            <person name="Yang J.-A."/>
            <person name="Yang S.-H."/>
            <person name="Kim Y.-J."/>
            <person name="Kwon K.K."/>
        </authorList>
    </citation>
    <scope>NUCLEOTIDE SEQUENCE</scope>
    <source>
        <strain evidence="7">ES005</strain>
    </source>
</reference>
<keyword evidence="4" id="KW-0547">Nucleotide-binding</keyword>
<protein>
    <recommendedName>
        <fullName evidence="2">ribonucleoside-diphosphate reductase</fullName>
        <ecNumber evidence="2">1.17.4.1</ecNumber>
    </recommendedName>
</protein>
<evidence type="ECO:0000313" key="7">
    <source>
        <dbReference type="EMBL" id="QSX08618.1"/>
    </source>
</evidence>
<dbReference type="EC" id="1.17.4.1" evidence="2"/>
<dbReference type="InterPro" id="IPR023806">
    <property type="entry name" value="CHP03905"/>
</dbReference>
<dbReference type="GO" id="GO:0004748">
    <property type="term" value="F:ribonucleoside-diphosphate reductase activity, thioredoxin disulfide as acceptor"/>
    <property type="evidence" value="ECO:0007669"/>
    <property type="project" value="UniProtKB-EC"/>
</dbReference>
<dbReference type="EMBL" id="CP071444">
    <property type="protein sequence ID" value="QSX08618.1"/>
    <property type="molecule type" value="Genomic_DNA"/>
</dbReference>
<dbReference type="InterPro" id="IPR024434">
    <property type="entry name" value="TSCPD_dom"/>
</dbReference>
<sequence length="93" mass="10155">MQNKIRYVYKTKGVCAREIEIELEGRYISNVEFIGGCAGNAIGLSSLVVGMDIEDVIQRLEGIPCGSKITSCPDQLSEALCEIIDMSRLKAEA</sequence>